<organism evidence="2 3">
    <name type="scientific">Clunio marinus</name>
    <dbReference type="NCBI Taxonomy" id="568069"/>
    <lineage>
        <taxon>Eukaryota</taxon>
        <taxon>Metazoa</taxon>
        <taxon>Ecdysozoa</taxon>
        <taxon>Arthropoda</taxon>
        <taxon>Hexapoda</taxon>
        <taxon>Insecta</taxon>
        <taxon>Pterygota</taxon>
        <taxon>Neoptera</taxon>
        <taxon>Endopterygota</taxon>
        <taxon>Diptera</taxon>
        <taxon>Nematocera</taxon>
        <taxon>Chironomoidea</taxon>
        <taxon>Chironomidae</taxon>
        <taxon>Clunio</taxon>
    </lineage>
</organism>
<reference evidence="2 3" key="1">
    <citation type="submission" date="2015-04" db="EMBL/GenBank/DDBJ databases">
        <authorList>
            <person name="Syromyatnikov M.Y."/>
            <person name="Popov V.N."/>
        </authorList>
    </citation>
    <scope>NUCLEOTIDE SEQUENCE [LARGE SCALE GENOMIC DNA]</scope>
</reference>
<accession>A0A1J1I1Z2</accession>
<proteinExistence type="predicted"/>
<keyword evidence="1" id="KW-0812">Transmembrane</keyword>
<dbReference type="Proteomes" id="UP000183832">
    <property type="component" value="Unassembled WGS sequence"/>
</dbReference>
<dbReference type="AlphaFoldDB" id="A0A1J1I1Z2"/>
<sequence>MIQMLKSFQGKAFFKFSFSVILLFDKTVETFYFLLQIKKQ</sequence>
<keyword evidence="3" id="KW-1185">Reference proteome</keyword>
<keyword evidence="1" id="KW-0472">Membrane</keyword>
<feature type="transmembrane region" description="Helical" evidence="1">
    <location>
        <begin position="12"/>
        <end position="35"/>
    </location>
</feature>
<keyword evidence="1" id="KW-1133">Transmembrane helix</keyword>
<evidence type="ECO:0000313" key="3">
    <source>
        <dbReference type="Proteomes" id="UP000183832"/>
    </source>
</evidence>
<dbReference type="EMBL" id="CVRI01000038">
    <property type="protein sequence ID" value="CRK93778.1"/>
    <property type="molecule type" value="Genomic_DNA"/>
</dbReference>
<name>A0A1J1I1Z2_9DIPT</name>
<protein>
    <submittedName>
        <fullName evidence="2">CLUMA_CG007306, isoform A</fullName>
    </submittedName>
</protein>
<evidence type="ECO:0000256" key="1">
    <source>
        <dbReference type="SAM" id="Phobius"/>
    </source>
</evidence>
<evidence type="ECO:0000313" key="2">
    <source>
        <dbReference type="EMBL" id="CRK93778.1"/>
    </source>
</evidence>
<gene>
    <name evidence="2" type="ORF">CLUMA_CG007306</name>
</gene>